<proteinExistence type="predicted"/>
<evidence type="ECO:0000313" key="8">
    <source>
        <dbReference type="EMBL" id="JAT70613.1"/>
    </source>
</evidence>
<gene>
    <name evidence="8" type="ORF">g.60202</name>
</gene>
<evidence type="ECO:0000256" key="7">
    <source>
        <dbReference type="SAM" id="Phobius"/>
    </source>
</evidence>
<evidence type="ECO:0000256" key="4">
    <source>
        <dbReference type="ARBA" id="ARBA00023136"/>
    </source>
</evidence>
<feature type="transmembrane region" description="Helical" evidence="7">
    <location>
        <begin position="21"/>
        <end position="41"/>
    </location>
</feature>
<name>A0A1D1ZV90_AUXPR</name>
<evidence type="ECO:0000256" key="6">
    <source>
        <dbReference type="SAM" id="MobiDB-lite"/>
    </source>
</evidence>
<dbReference type="Pfam" id="PF02485">
    <property type="entry name" value="Branch"/>
    <property type="match status" value="1"/>
</dbReference>
<organism evidence="8">
    <name type="scientific">Auxenochlorella protothecoides</name>
    <name type="common">Green microalga</name>
    <name type="synonym">Chlorella protothecoides</name>
    <dbReference type="NCBI Taxonomy" id="3075"/>
    <lineage>
        <taxon>Eukaryota</taxon>
        <taxon>Viridiplantae</taxon>
        <taxon>Chlorophyta</taxon>
        <taxon>core chlorophytes</taxon>
        <taxon>Trebouxiophyceae</taxon>
        <taxon>Chlorellales</taxon>
        <taxon>Chlorellaceae</taxon>
        <taxon>Auxenochlorella</taxon>
    </lineage>
</organism>
<evidence type="ECO:0000256" key="5">
    <source>
        <dbReference type="ARBA" id="ARBA00023180"/>
    </source>
</evidence>
<evidence type="ECO:0000256" key="3">
    <source>
        <dbReference type="ARBA" id="ARBA00022679"/>
    </source>
</evidence>
<dbReference type="AlphaFoldDB" id="A0A1D1ZV90"/>
<dbReference type="GO" id="GO:0016020">
    <property type="term" value="C:membrane"/>
    <property type="evidence" value="ECO:0007669"/>
    <property type="project" value="UniProtKB-SubCell"/>
</dbReference>
<keyword evidence="5" id="KW-0325">Glycoprotein</keyword>
<sequence>MPAPKALLSPRRGLVGWRSRTAFRRMLLVFIGMATVGLVIWGRPATVELDAAQAGDSSLPGSMHVQGKLSVQDEDSQRAGVDTESEPDPPQKVPFALNTTAVLVPPETLPSSPDACAEALGIPKVALLFLTRGDLYLSPAWRLWFQSAAGVVPRTAARCSGVASEAVRAGCPGPGPTAALDLPDERMIDAQHLFTAYVHAPPSVNASEIQPLFRDRLIAARTETSWGSINLVYAARLLLWEAFRDPANTRFVLLSESDIPLYDARTFHHQLMQETLSKTSACPATAQDKYRWNKAMRSDQLGIRHWRKASQWFMLTREHAKVVLEDVHVFKQFEAYCYSGWDPDINKWRNCYSDEHYLATLFAVHGLQQTENCDVWGVAAVDWGHGGAHPRSYARDDWAGHRYLPPGCLSPASDWLRHPLITTTIRAEETTADLVHAIRTRHPCQPVAAMEAAQPYYEVLDANRPLEPLRYFQNGFLVSGIQWGADDCKCCS</sequence>
<accession>A0A1D1ZV90</accession>
<dbReference type="PANTHER" id="PTHR31042:SF131">
    <property type="entry name" value="CORE-2_I-BRANCHING BETA-1,6-N-ACETYLGLUCOSAMINYLTRANSFERASE FAMILY PROTEIN"/>
    <property type="match status" value="1"/>
</dbReference>
<dbReference type="InterPro" id="IPR003406">
    <property type="entry name" value="Glyco_trans_14"/>
</dbReference>
<dbReference type="GO" id="GO:0016757">
    <property type="term" value="F:glycosyltransferase activity"/>
    <property type="evidence" value="ECO:0007669"/>
    <property type="project" value="UniProtKB-KW"/>
</dbReference>
<dbReference type="PANTHER" id="PTHR31042">
    <property type="entry name" value="CORE-2/I-BRANCHING BETA-1,6-N-ACETYLGLUCOSAMINYLTRANSFERASE FAMILY PROTEIN-RELATED"/>
    <property type="match status" value="1"/>
</dbReference>
<keyword evidence="3" id="KW-0808">Transferase</keyword>
<keyword evidence="4 7" id="KW-0472">Membrane</keyword>
<dbReference type="InterPro" id="IPR044174">
    <property type="entry name" value="BC10-like"/>
</dbReference>
<keyword evidence="7" id="KW-1133">Transmembrane helix</keyword>
<comment type="subcellular location">
    <subcellularLocation>
        <location evidence="1">Membrane</location>
        <topology evidence="1">Single-pass type II membrane protein</topology>
    </subcellularLocation>
</comment>
<feature type="region of interest" description="Disordered" evidence="6">
    <location>
        <begin position="56"/>
        <end position="92"/>
    </location>
</feature>
<dbReference type="EMBL" id="GDKF01008009">
    <property type="protein sequence ID" value="JAT70613.1"/>
    <property type="molecule type" value="Transcribed_RNA"/>
</dbReference>
<protein>
    <submittedName>
        <fullName evidence="8">Uncharacterized protein</fullName>
    </submittedName>
</protein>
<evidence type="ECO:0000256" key="2">
    <source>
        <dbReference type="ARBA" id="ARBA00022676"/>
    </source>
</evidence>
<reference evidence="8" key="1">
    <citation type="submission" date="2015-08" db="EMBL/GenBank/DDBJ databases">
        <authorList>
            <person name="Babu N.S."/>
            <person name="Beckwith C.J."/>
            <person name="Beseler K.G."/>
            <person name="Brison A."/>
            <person name="Carone J.V."/>
            <person name="Caskin T.P."/>
            <person name="Diamond M."/>
            <person name="Durham M.E."/>
            <person name="Foxe J.M."/>
            <person name="Go M."/>
            <person name="Henderson B.A."/>
            <person name="Jones I.B."/>
            <person name="McGettigan J.A."/>
            <person name="Micheletti S.J."/>
            <person name="Nasrallah M.E."/>
            <person name="Ortiz D."/>
            <person name="Piller C.R."/>
            <person name="Privatt S.R."/>
            <person name="Schneider S.L."/>
            <person name="Sharp S."/>
            <person name="Smith T.C."/>
            <person name="Stanton J.D."/>
            <person name="Ullery H.E."/>
            <person name="Wilson R.J."/>
            <person name="Serrano M.G."/>
            <person name="Buck G."/>
            <person name="Lee V."/>
            <person name="Wang Y."/>
            <person name="Carvalho R."/>
            <person name="Voegtly L."/>
            <person name="Shi R."/>
            <person name="Duckworth R."/>
            <person name="Johnson A."/>
            <person name="Loviza R."/>
            <person name="Walstead R."/>
            <person name="Shah Z."/>
            <person name="Kiflezghi M."/>
            <person name="Wade K."/>
            <person name="Ball S.L."/>
            <person name="Bradley K.W."/>
            <person name="Asai D.J."/>
            <person name="Bowman C.A."/>
            <person name="Russell D.A."/>
            <person name="Pope W.H."/>
            <person name="Jacobs-Sera D."/>
            <person name="Hendrix R.W."/>
            <person name="Hatfull G.F."/>
        </authorList>
    </citation>
    <scope>NUCLEOTIDE SEQUENCE</scope>
</reference>
<evidence type="ECO:0000256" key="1">
    <source>
        <dbReference type="ARBA" id="ARBA00004606"/>
    </source>
</evidence>
<keyword evidence="7" id="KW-0812">Transmembrane</keyword>
<keyword evidence="2" id="KW-0328">Glycosyltransferase</keyword>